<evidence type="ECO:0000256" key="4">
    <source>
        <dbReference type="ARBA" id="ARBA00022679"/>
    </source>
</evidence>
<dbReference type="InParanoid" id="F2UF77"/>
<evidence type="ECO:0000259" key="12">
    <source>
        <dbReference type="PROSITE" id="PS50968"/>
    </source>
</evidence>
<comment type="catalytic activity">
    <reaction evidence="9">
        <text>N(6)-[(R)-dihydrolipoyl]-L-lysyl-[protein] + 2-methylpropanoyl-CoA = N(6)-[(R)-S(8)-2-methylpropanoyldihydrolipoyl]-L-lysyl-[protein] + CoA</text>
        <dbReference type="Rhea" id="RHEA:18865"/>
        <dbReference type="Rhea" id="RHEA-COMP:10475"/>
        <dbReference type="Rhea" id="RHEA-COMP:10497"/>
        <dbReference type="ChEBI" id="CHEBI:57287"/>
        <dbReference type="ChEBI" id="CHEBI:57338"/>
        <dbReference type="ChEBI" id="CHEBI:83100"/>
        <dbReference type="ChEBI" id="CHEBI:83142"/>
        <dbReference type="EC" id="2.3.1.168"/>
    </reaction>
    <physiologicalReaction direction="left-to-right" evidence="9">
        <dbReference type="Rhea" id="RHEA:18866"/>
    </physiologicalReaction>
</comment>
<dbReference type="Gene3D" id="4.10.320.10">
    <property type="entry name" value="E3-binding domain"/>
    <property type="match status" value="1"/>
</dbReference>
<feature type="domain" description="Peripheral subunit-binding (PSBD)" evidence="13">
    <location>
        <begin position="165"/>
        <end position="202"/>
    </location>
</feature>
<accession>F2UF77</accession>
<dbReference type="EMBL" id="GL832971">
    <property type="protein sequence ID" value="EGD75277.1"/>
    <property type="molecule type" value="Genomic_DNA"/>
</dbReference>
<dbReference type="OMA" id="MPFCIKA"/>
<keyword evidence="7" id="KW-0496">Mitochondrion</keyword>
<dbReference type="RefSeq" id="XP_004992330.1">
    <property type="nucleotide sequence ID" value="XM_004992273.1"/>
</dbReference>
<dbReference type="Proteomes" id="UP000007799">
    <property type="component" value="Unassembled WGS sequence"/>
</dbReference>
<evidence type="ECO:0000256" key="1">
    <source>
        <dbReference type="ARBA" id="ARBA00001938"/>
    </source>
</evidence>
<evidence type="ECO:0000313" key="14">
    <source>
        <dbReference type="EMBL" id="EGD75277.1"/>
    </source>
</evidence>
<dbReference type="SUPFAM" id="SSF52777">
    <property type="entry name" value="CoA-dependent acyltransferases"/>
    <property type="match status" value="1"/>
</dbReference>
<evidence type="ECO:0000256" key="3">
    <source>
        <dbReference type="ARBA" id="ARBA00007317"/>
    </source>
</evidence>
<dbReference type="AlphaFoldDB" id="F2UF77"/>
<dbReference type="eggNOG" id="KOG0558">
    <property type="taxonomic scope" value="Eukaryota"/>
</dbReference>
<dbReference type="InterPro" id="IPR023213">
    <property type="entry name" value="CAT-like_dom_sf"/>
</dbReference>
<dbReference type="EC" id="2.3.1.-" evidence="10"/>
<dbReference type="Gene3D" id="3.30.559.10">
    <property type="entry name" value="Chloramphenicol acetyltransferase-like domain"/>
    <property type="match status" value="1"/>
</dbReference>
<proteinExistence type="inferred from homology"/>
<dbReference type="CDD" id="cd06849">
    <property type="entry name" value="lipoyl_domain"/>
    <property type="match status" value="1"/>
</dbReference>
<dbReference type="GO" id="GO:0043754">
    <property type="term" value="F:dihydrolipoamide branched chain acyltransferase activity"/>
    <property type="evidence" value="ECO:0007669"/>
    <property type="project" value="UniProtKB-EC"/>
</dbReference>
<dbReference type="PANTHER" id="PTHR43178:SF5">
    <property type="entry name" value="LIPOAMIDE ACYLTRANSFERASE COMPONENT OF BRANCHED-CHAIN ALPHA-KETO ACID DEHYDROGENASE COMPLEX, MITOCHONDRIAL"/>
    <property type="match status" value="1"/>
</dbReference>
<dbReference type="Pfam" id="PF00198">
    <property type="entry name" value="2-oxoacid_dh"/>
    <property type="match status" value="1"/>
</dbReference>
<dbReference type="GO" id="GO:0031405">
    <property type="term" value="F:lipoic acid binding"/>
    <property type="evidence" value="ECO:0007669"/>
    <property type="project" value="TreeGrafter"/>
</dbReference>
<dbReference type="GeneID" id="16072890"/>
<evidence type="ECO:0000256" key="2">
    <source>
        <dbReference type="ARBA" id="ARBA00004305"/>
    </source>
</evidence>
<keyword evidence="4 10" id="KW-0808">Transferase</keyword>
<comment type="similarity">
    <text evidence="3 10">Belongs to the 2-oxoacid dehydrogenase family.</text>
</comment>
<dbReference type="InterPro" id="IPR003016">
    <property type="entry name" value="2-oxoA_DH_lipoyl-BS"/>
</dbReference>
<feature type="compositionally biased region" description="Acidic residues" evidence="11">
    <location>
        <begin position="119"/>
        <end position="130"/>
    </location>
</feature>
<reference evidence="14" key="1">
    <citation type="submission" date="2009-08" db="EMBL/GenBank/DDBJ databases">
        <title>Annotation of Salpingoeca rosetta.</title>
        <authorList>
            <consortium name="The Broad Institute Genome Sequencing Platform"/>
            <person name="Russ C."/>
            <person name="Cuomo C."/>
            <person name="Burger G."/>
            <person name="Gray M.W."/>
            <person name="Holland P.W.H."/>
            <person name="King N."/>
            <person name="Lang F.B.F."/>
            <person name="Roger A.J."/>
            <person name="Ruiz-Trillo I."/>
            <person name="Young S.K."/>
            <person name="Zeng Q."/>
            <person name="Gargeya S."/>
            <person name="Alvarado L."/>
            <person name="Berlin A."/>
            <person name="Chapman S.B."/>
            <person name="Chen Z."/>
            <person name="Freedman E."/>
            <person name="Gellesch M."/>
            <person name="Goldberg J."/>
            <person name="Griggs A."/>
            <person name="Gujja S."/>
            <person name="Heilman E."/>
            <person name="Heiman D."/>
            <person name="Howarth C."/>
            <person name="Mehta T."/>
            <person name="Neiman D."/>
            <person name="Pearson M."/>
            <person name="Roberts A."/>
            <person name="Saif S."/>
            <person name="Shea T."/>
            <person name="Shenoy N."/>
            <person name="Sisk P."/>
            <person name="Stolte C."/>
            <person name="Sykes S."/>
            <person name="White J."/>
            <person name="Yandava C."/>
            <person name="Haas B."/>
            <person name="Nusbaum C."/>
            <person name="Birren B."/>
        </authorList>
    </citation>
    <scope>NUCLEOTIDE SEQUENCE [LARGE SCALE GENOMIC DNA]</scope>
    <source>
        <strain evidence="14">ATCC 50818</strain>
    </source>
</reference>
<sequence>MLAGARSVVGRVLPRAVVRAGAGGLQAQQRTLHWTPVACKKVVPFLLADIGEGIAQATLLEWHVSEGDHVNQFDPVCDVASDKANVDISSRYDGKVVKLHYEVGEMAIVGKPLIDIEVEDDDDGETDEGASTESATSEADATAESPAIPEQQGATAGPARTGKVLMTPAVRRIVRENNIPIEQVVGTGKNGRVLKEDVLNYLEHGAQPAQAPATATTVGATASASMGQQQATATTGRGLAEDQTQPISGIQAAMVKSMTAALKVPHFSYAEEIEMDGLMEARQTLRAMAADSLKVSYMPFIIKAASLALEKYPILNSHVNEECTSVTLKAEHNISVAMDTPLGLVVPNIKNVNNKSVFDIARDLNELQELGAKNKLKTEHLTGGTFTLSNIGVLGGTYLGPVIVVPQVAIGAMGRVRKLPRFDDNDNVIARHIMEISFSADHRVIDGVTIAKFSNEMKQFIEHPLRLLAHLK</sequence>
<evidence type="ECO:0000313" key="15">
    <source>
        <dbReference type="Proteomes" id="UP000007799"/>
    </source>
</evidence>
<gene>
    <name evidence="14" type="ORF">PTSG_06929</name>
</gene>
<comment type="cofactor">
    <cofactor evidence="1 10">
        <name>(R)-lipoate</name>
        <dbReference type="ChEBI" id="CHEBI:83088"/>
    </cofactor>
</comment>
<dbReference type="FunFam" id="2.40.50.100:FF:000013">
    <property type="entry name" value="Dihydrolipoamide acetyltransferase component of pyruvate dehydrogenase complex"/>
    <property type="match status" value="1"/>
</dbReference>
<organism evidence="15">
    <name type="scientific">Salpingoeca rosetta (strain ATCC 50818 / BSB-021)</name>
    <dbReference type="NCBI Taxonomy" id="946362"/>
    <lineage>
        <taxon>Eukaryota</taxon>
        <taxon>Choanoflagellata</taxon>
        <taxon>Craspedida</taxon>
        <taxon>Salpingoecidae</taxon>
        <taxon>Salpingoeca</taxon>
    </lineage>
</organism>
<dbReference type="PROSITE" id="PS50968">
    <property type="entry name" value="BIOTINYL_LIPOYL"/>
    <property type="match status" value="1"/>
</dbReference>
<dbReference type="Pfam" id="PF00364">
    <property type="entry name" value="Biotin_lipoyl"/>
    <property type="match status" value="1"/>
</dbReference>
<dbReference type="GO" id="GO:0005759">
    <property type="term" value="C:mitochondrial matrix"/>
    <property type="evidence" value="ECO:0007669"/>
    <property type="project" value="UniProtKB-SubCell"/>
</dbReference>
<name>F2UF77_SALR5</name>
<keyword evidence="8 10" id="KW-0012">Acyltransferase</keyword>
<evidence type="ECO:0000256" key="11">
    <source>
        <dbReference type="SAM" id="MobiDB-lite"/>
    </source>
</evidence>
<dbReference type="Gene3D" id="2.40.50.100">
    <property type="match status" value="1"/>
</dbReference>
<dbReference type="FunCoup" id="F2UF77">
    <property type="interactions" value="1383"/>
</dbReference>
<keyword evidence="15" id="KW-1185">Reference proteome</keyword>
<evidence type="ECO:0000256" key="6">
    <source>
        <dbReference type="ARBA" id="ARBA00022946"/>
    </source>
</evidence>
<dbReference type="KEGG" id="sre:PTSG_06929"/>
<evidence type="ECO:0000259" key="13">
    <source>
        <dbReference type="PROSITE" id="PS51826"/>
    </source>
</evidence>
<dbReference type="SUPFAM" id="SSF51230">
    <property type="entry name" value="Single hybrid motif"/>
    <property type="match status" value="1"/>
</dbReference>
<evidence type="ECO:0000256" key="9">
    <source>
        <dbReference type="ARBA" id="ARBA00051775"/>
    </source>
</evidence>
<evidence type="ECO:0000256" key="10">
    <source>
        <dbReference type="RuleBase" id="RU003423"/>
    </source>
</evidence>
<feature type="domain" description="Lipoyl-binding" evidence="12">
    <location>
        <begin position="42"/>
        <end position="117"/>
    </location>
</feature>
<dbReference type="STRING" id="946362.F2UF77"/>
<dbReference type="GO" id="GO:0005829">
    <property type="term" value="C:cytosol"/>
    <property type="evidence" value="ECO:0007669"/>
    <property type="project" value="UniProtKB-ARBA"/>
</dbReference>
<dbReference type="PROSITE" id="PS51826">
    <property type="entry name" value="PSBD"/>
    <property type="match status" value="1"/>
</dbReference>
<evidence type="ECO:0000256" key="5">
    <source>
        <dbReference type="ARBA" id="ARBA00022823"/>
    </source>
</evidence>
<dbReference type="OrthoDB" id="202158at2759"/>
<dbReference type="InterPro" id="IPR000089">
    <property type="entry name" value="Biotin_lipoyl"/>
</dbReference>
<keyword evidence="6" id="KW-0809">Transit peptide</keyword>
<evidence type="ECO:0000256" key="8">
    <source>
        <dbReference type="ARBA" id="ARBA00023315"/>
    </source>
</evidence>
<dbReference type="GO" id="GO:0016407">
    <property type="term" value="F:acetyltransferase activity"/>
    <property type="evidence" value="ECO:0007669"/>
    <property type="project" value="TreeGrafter"/>
</dbReference>
<dbReference type="Pfam" id="PF02817">
    <property type="entry name" value="E3_binding"/>
    <property type="match status" value="1"/>
</dbReference>
<dbReference type="FunFam" id="3.30.559.10:FF:000027">
    <property type="entry name" value="Dihydrolipoamide acetyltransferase component of pyruvate dehydrogenase complex"/>
    <property type="match status" value="1"/>
</dbReference>
<feature type="compositionally biased region" description="Low complexity" evidence="11">
    <location>
        <begin position="131"/>
        <end position="145"/>
    </location>
</feature>
<dbReference type="PANTHER" id="PTHR43178">
    <property type="entry name" value="DIHYDROLIPOAMIDE ACETYLTRANSFERASE COMPONENT OF PYRUVATE DEHYDROGENASE COMPLEX"/>
    <property type="match status" value="1"/>
</dbReference>
<comment type="subcellular location">
    <subcellularLocation>
        <location evidence="2">Mitochondrion matrix</location>
    </subcellularLocation>
</comment>
<evidence type="ECO:0000256" key="7">
    <source>
        <dbReference type="ARBA" id="ARBA00023128"/>
    </source>
</evidence>
<dbReference type="InterPro" id="IPR011053">
    <property type="entry name" value="Single_hybrid_motif"/>
</dbReference>
<dbReference type="InterPro" id="IPR004167">
    <property type="entry name" value="PSBD"/>
</dbReference>
<dbReference type="InterPro" id="IPR050743">
    <property type="entry name" value="2-oxoacid_DH_E2_comp"/>
</dbReference>
<dbReference type="InterPro" id="IPR001078">
    <property type="entry name" value="2-oxoacid_DH_actylTfrase"/>
</dbReference>
<dbReference type="FunFam" id="4.10.320.10:FF:000002">
    <property type="entry name" value="Dihydrolipoamide acetyltransferase component of pyruvate dehydrogenase complex"/>
    <property type="match status" value="1"/>
</dbReference>
<dbReference type="SUPFAM" id="SSF47005">
    <property type="entry name" value="Peripheral subunit-binding domain of 2-oxo acid dehydrogenase complex"/>
    <property type="match status" value="1"/>
</dbReference>
<dbReference type="InterPro" id="IPR036625">
    <property type="entry name" value="E3-bd_dom_sf"/>
</dbReference>
<dbReference type="PROSITE" id="PS00189">
    <property type="entry name" value="LIPOYL"/>
    <property type="match status" value="1"/>
</dbReference>
<protein>
    <recommendedName>
        <fullName evidence="10">Dihydrolipoamide acetyltransferase component of pyruvate dehydrogenase complex</fullName>
        <ecNumber evidence="10">2.3.1.-</ecNumber>
    </recommendedName>
</protein>
<feature type="region of interest" description="Disordered" evidence="11">
    <location>
        <begin position="119"/>
        <end position="162"/>
    </location>
</feature>
<keyword evidence="5 10" id="KW-0450">Lipoyl</keyword>